<proteinExistence type="predicted"/>
<dbReference type="EMBL" id="JH816290">
    <property type="protein sequence ID" value="EKC43083.1"/>
    <property type="molecule type" value="Genomic_DNA"/>
</dbReference>
<name>K1RBG9_MAGGI</name>
<dbReference type="AlphaFoldDB" id="K1RBG9"/>
<accession>K1RBG9</accession>
<gene>
    <name evidence="1" type="ORF">CGI_10015542</name>
</gene>
<dbReference type="Pfam" id="PF00147">
    <property type="entry name" value="Fibrinogen_C"/>
    <property type="match status" value="1"/>
</dbReference>
<reference evidence="1" key="1">
    <citation type="journal article" date="2012" name="Nature">
        <title>The oyster genome reveals stress adaptation and complexity of shell formation.</title>
        <authorList>
            <person name="Zhang G."/>
            <person name="Fang X."/>
            <person name="Guo X."/>
            <person name="Li L."/>
            <person name="Luo R."/>
            <person name="Xu F."/>
            <person name="Yang P."/>
            <person name="Zhang L."/>
            <person name="Wang X."/>
            <person name="Qi H."/>
            <person name="Xiong Z."/>
            <person name="Que H."/>
            <person name="Xie Y."/>
            <person name="Holland P.W."/>
            <person name="Paps J."/>
            <person name="Zhu Y."/>
            <person name="Wu F."/>
            <person name="Chen Y."/>
            <person name="Wang J."/>
            <person name="Peng C."/>
            <person name="Meng J."/>
            <person name="Yang L."/>
            <person name="Liu J."/>
            <person name="Wen B."/>
            <person name="Zhang N."/>
            <person name="Huang Z."/>
            <person name="Zhu Q."/>
            <person name="Feng Y."/>
            <person name="Mount A."/>
            <person name="Hedgecock D."/>
            <person name="Xu Z."/>
            <person name="Liu Y."/>
            <person name="Domazet-Loso T."/>
            <person name="Du Y."/>
            <person name="Sun X."/>
            <person name="Zhang S."/>
            <person name="Liu B."/>
            <person name="Cheng P."/>
            <person name="Jiang X."/>
            <person name="Li J."/>
            <person name="Fan D."/>
            <person name="Wang W."/>
            <person name="Fu W."/>
            <person name="Wang T."/>
            <person name="Wang B."/>
            <person name="Zhang J."/>
            <person name="Peng Z."/>
            <person name="Li Y."/>
            <person name="Li N."/>
            <person name="Wang J."/>
            <person name="Chen M."/>
            <person name="He Y."/>
            <person name="Tan F."/>
            <person name="Song X."/>
            <person name="Zheng Q."/>
            <person name="Huang R."/>
            <person name="Yang H."/>
            <person name="Du X."/>
            <person name="Chen L."/>
            <person name="Yang M."/>
            <person name="Gaffney P.M."/>
            <person name="Wang S."/>
            <person name="Luo L."/>
            <person name="She Z."/>
            <person name="Ming Y."/>
            <person name="Huang W."/>
            <person name="Zhang S."/>
            <person name="Huang B."/>
            <person name="Zhang Y."/>
            <person name="Qu T."/>
            <person name="Ni P."/>
            <person name="Miao G."/>
            <person name="Wang J."/>
            <person name="Wang Q."/>
            <person name="Steinberg C.E."/>
            <person name="Wang H."/>
            <person name="Li N."/>
            <person name="Qian L."/>
            <person name="Zhang G."/>
            <person name="Li Y."/>
            <person name="Yang H."/>
            <person name="Liu X."/>
            <person name="Wang J."/>
            <person name="Yin Y."/>
            <person name="Wang J."/>
        </authorList>
    </citation>
    <scope>NUCLEOTIDE SEQUENCE [LARGE SCALE GENOMIC DNA]</scope>
    <source>
        <strain evidence="1">05x7-T-G4-1.051#20</strain>
    </source>
</reference>
<protein>
    <submittedName>
        <fullName evidence="1">Uncharacterized protein</fullName>
    </submittedName>
</protein>
<organism evidence="1">
    <name type="scientific">Magallana gigas</name>
    <name type="common">Pacific oyster</name>
    <name type="synonym">Crassostrea gigas</name>
    <dbReference type="NCBI Taxonomy" id="29159"/>
    <lineage>
        <taxon>Eukaryota</taxon>
        <taxon>Metazoa</taxon>
        <taxon>Spiralia</taxon>
        <taxon>Lophotrochozoa</taxon>
        <taxon>Mollusca</taxon>
        <taxon>Bivalvia</taxon>
        <taxon>Autobranchia</taxon>
        <taxon>Pteriomorphia</taxon>
        <taxon>Ostreida</taxon>
        <taxon>Ostreoidea</taxon>
        <taxon>Ostreidae</taxon>
        <taxon>Magallana</taxon>
    </lineage>
</organism>
<dbReference type="Gene3D" id="4.10.530.10">
    <property type="entry name" value="Gamma-fibrinogen Carboxyl Terminal Fragment, domain 2"/>
    <property type="match status" value="1"/>
</dbReference>
<dbReference type="InterPro" id="IPR036056">
    <property type="entry name" value="Fibrinogen-like_C"/>
</dbReference>
<evidence type="ECO:0000313" key="1">
    <source>
        <dbReference type="EMBL" id="EKC43083.1"/>
    </source>
</evidence>
<sequence length="143" mass="16658">MAEEISTLEEMDTEEFVESMKNKNTKRKTCSNLKILLKWLHNYEDFRAVDEIPATKLDKLLAKFFMTVIDGASFCTMDQDNDGSKTKVCTDVYYGGWWYSWTAYCTEGNLNGIHTCINVKPITTVYFECYRYKYQPSSHFSDA</sequence>
<dbReference type="InterPro" id="IPR002181">
    <property type="entry name" value="Fibrinogen_a/b/g_C_dom"/>
</dbReference>
<dbReference type="HOGENOM" id="CLU_1808060_0_0_1"/>
<dbReference type="InParanoid" id="K1RBG9"/>
<dbReference type="SUPFAM" id="SSF56496">
    <property type="entry name" value="Fibrinogen C-terminal domain-like"/>
    <property type="match status" value="1"/>
</dbReference>